<comment type="function">
    <text evidence="4">5'-3' exonuclease acting preferentially on double-stranded DNA.</text>
</comment>
<dbReference type="PANTHER" id="PTHR42646:SF2">
    <property type="entry name" value="5'-3' EXONUCLEASE FAMILY PROTEIN"/>
    <property type="match status" value="1"/>
</dbReference>
<dbReference type="Gene3D" id="1.10.150.20">
    <property type="entry name" value="5' to 3' exonuclease, C-terminal subdomain"/>
    <property type="match status" value="1"/>
</dbReference>
<keyword evidence="3" id="KW-0238">DNA-binding</keyword>
<name>E3EJY1_PAEPS</name>
<dbReference type="Pfam" id="PF02739">
    <property type="entry name" value="5_3_exonuc_N"/>
    <property type="match status" value="1"/>
</dbReference>
<accession>E3EJY1</accession>
<evidence type="ECO:0000313" key="8">
    <source>
        <dbReference type="Proteomes" id="UP000006868"/>
    </source>
</evidence>
<keyword evidence="7" id="KW-0614">Plasmid</keyword>
<keyword evidence="1" id="KW-0540">Nuclease</keyword>
<reference evidence="7 8" key="1">
    <citation type="journal article" date="2011" name="J. Bacteriol.">
        <title>Complete genome sequence of Paenibacillus polymyxa SC2, a strain of plant growth-promoting Rhizobacterium with broad-spectrum antimicrobial activity.</title>
        <authorList>
            <person name="Ma M."/>
            <person name="Wang C."/>
            <person name="Ding Y."/>
            <person name="Li L."/>
            <person name="Shen D."/>
            <person name="Jiang X."/>
            <person name="Guan D."/>
            <person name="Cao F."/>
            <person name="Chen H."/>
            <person name="Feng R."/>
            <person name="Wang X."/>
            <person name="Ge Y."/>
            <person name="Yao L."/>
            <person name="Bing X."/>
            <person name="Yang X."/>
            <person name="Li J."/>
            <person name="Du B."/>
        </authorList>
    </citation>
    <scope>NUCLEOTIDE SEQUENCE [LARGE SCALE GENOMIC DNA]</scope>
    <source>
        <strain evidence="7 8">SC2</strain>
        <plasmid evidence="8">pSC2</plasmid>
    </source>
</reference>
<feature type="domain" description="5'-3' exonuclease" evidence="6">
    <location>
        <begin position="1"/>
        <end position="317"/>
    </location>
</feature>
<dbReference type="Gene3D" id="3.40.50.1010">
    <property type="entry name" value="5'-nuclease"/>
    <property type="match status" value="1"/>
</dbReference>
<protein>
    <recommendedName>
        <fullName evidence="5">5'-3' exonuclease</fullName>
    </recommendedName>
</protein>
<keyword evidence="2" id="KW-0378">Hydrolase</keyword>
<dbReference type="Pfam" id="PF01367">
    <property type="entry name" value="5_3_exonuc"/>
    <property type="match status" value="1"/>
</dbReference>
<dbReference type="OrthoDB" id="9806424at2"/>
<dbReference type="GO" id="GO:0003677">
    <property type="term" value="F:DNA binding"/>
    <property type="evidence" value="ECO:0007669"/>
    <property type="project" value="UniProtKB-KW"/>
</dbReference>
<dbReference type="InterPro" id="IPR008918">
    <property type="entry name" value="HhH2"/>
</dbReference>
<dbReference type="RefSeq" id="WP_013386414.1">
    <property type="nucleotide sequence ID" value="NC_014628.2"/>
</dbReference>
<dbReference type="Proteomes" id="UP000006868">
    <property type="component" value="Plasmid pSC2"/>
</dbReference>
<evidence type="ECO:0000256" key="5">
    <source>
        <dbReference type="ARBA" id="ARBA00050026"/>
    </source>
</evidence>
<dbReference type="SMART" id="SM00279">
    <property type="entry name" value="HhH2"/>
    <property type="match status" value="1"/>
</dbReference>
<dbReference type="InterPro" id="IPR038969">
    <property type="entry name" value="FEN"/>
</dbReference>
<proteinExistence type="predicted"/>
<dbReference type="InterPro" id="IPR029060">
    <property type="entry name" value="PIN-like_dom_sf"/>
</dbReference>
<evidence type="ECO:0000256" key="2">
    <source>
        <dbReference type="ARBA" id="ARBA00022801"/>
    </source>
</evidence>
<evidence type="ECO:0000259" key="6">
    <source>
        <dbReference type="SMART" id="SM00475"/>
    </source>
</evidence>
<dbReference type="AlphaFoldDB" id="E3EJY1"/>
<dbReference type="CDD" id="cd09898">
    <property type="entry name" value="H3TH_53EXO"/>
    <property type="match status" value="1"/>
</dbReference>
<dbReference type="GO" id="GO:0017108">
    <property type="term" value="F:5'-flap endonuclease activity"/>
    <property type="evidence" value="ECO:0007669"/>
    <property type="project" value="InterPro"/>
</dbReference>
<evidence type="ECO:0000256" key="3">
    <source>
        <dbReference type="ARBA" id="ARBA00023125"/>
    </source>
</evidence>
<keyword evidence="7" id="KW-0269">Exonuclease</keyword>
<dbReference type="GO" id="GO:0008409">
    <property type="term" value="F:5'-3' exonuclease activity"/>
    <property type="evidence" value="ECO:0007669"/>
    <property type="project" value="InterPro"/>
</dbReference>
<dbReference type="InterPro" id="IPR020046">
    <property type="entry name" value="5-3_exonucl_a-hlix_arch_N"/>
</dbReference>
<dbReference type="HOGENOM" id="CLU_004675_1_5_9"/>
<dbReference type="GO" id="GO:0033567">
    <property type="term" value="P:DNA replication, Okazaki fragment processing"/>
    <property type="evidence" value="ECO:0007669"/>
    <property type="project" value="InterPro"/>
</dbReference>
<evidence type="ECO:0000256" key="1">
    <source>
        <dbReference type="ARBA" id="ARBA00022722"/>
    </source>
</evidence>
<dbReference type="PATRIC" id="fig|886882.15.peg.5976"/>
<dbReference type="eggNOG" id="COG0258">
    <property type="taxonomic scope" value="Bacteria"/>
</dbReference>
<dbReference type="InterPro" id="IPR036279">
    <property type="entry name" value="5-3_exonuclease_C_sf"/>
</dbReference>
<dbReference type="SUPFAM" id="SSF47807">
    <property type="entry name" value="5' to 3' exonuclease, C-terminal subdomain"/>
    <property type="match status" value="1"/>
</dbReference>
<geneLocation type="plasmid" evidence="7 8">
    <name>pSC2</name>
</geneLocation>
<dbReference type="InterPro" id="IPR002421">
    <property type="entry name" value="5-3_exonuclease"/>
</dbReference>
<dbReference type="EMBL" id="CP002214">
    <property type="protein sequence ID" value="ADO60000.1"/>
    <property type="molecule type" value="Genomic_DNA"/>
</dbReference>
<dbReference type="InterPro" id="IPR020045">
    <property type="entry name" value="DNA_polI_H3TH"/>
</dbReference>
<dbReference type="SUPFAM" id="SSF88723">
    <property type="entry name" value="PIN domain-like"/>
    <property type="match status" value="1"/>
</dbReference>
<dbReference type="CDD" id="cd09859">
    <property type="entry name" value="PIN_53EXO"/>
    <property type="match status" value="1"/>
</dbReference>
<organism evidence="7 8">
    <name type="scientific">Paenibacillus polymyxa (strain SC2)</name>
    <name type="common">Bacillus polymyxa</name>
    <dbReference type="NCBI Taxonomy" id="886882"/>
    <lineage>
        <taxon>Bacteria</taxon>
        <taxon>Bacillati</taxon>
        <taxon>Bacillota</taxon>
        <taxon>Bacilli</taxon>
        <taxon>Bacillales</taxon>
        <taxon>Paenibacillaceae</taxon>
        <taxon>Paenibacillus</taxon>
    </lineage>
</organism>
<evidence type="ECO:0000256" key="4">
    <source>
        <dbReference type="ARBA" id="ARBA00049957"/>
    </source>
</evidence>
<dbReference type="PANTHER" id="PTHR42646">
    <property type="entry name" value="FLAP ENDONUCLEASE XNI"/>
    <property type="match status" value="1"/>
</dbReference>
<gene>
    <name evidence="7" type="ORF">PPSC2_28180</name>
</gene>
<sequence length="347" mass="39725">MNSLLLVDGSSLLTTSFFATAPLDYQKAKTPEEMAKTSKKLMQVDGVYTNGVYTMIDKLLKIIKNQNPKYLAIAWDLNRQTFRRDIYPEYKANRSETRPELKSQYPLAQEVLKEMGIAQFIYEGYEADDIIGTLSNKMSSEVPVYILTKDQDALQLVNERVRLWYMTNKAEEMYEQVGLNIKEFNLPEKVFEFTPLYVHEFYRVEPIQIIDRKAIEGDTSDNIPGVKGVGESSVVPLLNEFKSVEGIFDFLENNDELTVKTMIKELGIKRSPVKLLTQSSDTELVGKESALLSKRLATIDVDMACMQDVKLEDLYLQINEERKKDIFKRLAFNSLLDSVESTQARTA</sequence>
<evidence type="ECO:0000313" key="7">
    <source>
        <dbReference type="EMBL" id="ADO60000.1"/>
    </source>
</evidence>
<dbReference type="KEGG" id="ppm:PPSC2_28180"/>
<dbReference type="SMART" id="SM00475">
    <property type="entry name" value="53EXOc"/>
    <property type="match status" value="1"/>
</dbReference>